<accession>A0ABQ5T5L8</accession>
<dbReference type="RefSeq" id="WP_271163476.1">
    <property type="nucleotide sequence ID" value="NZ_BSFD01000001.1"/>
</dbReference>
<proteinExistence type="predicted"/>
<reference evidence="2" key="2">
    <citation type="submission" date="2023-01" db="EMBL/GenBank/DDBJ databases">
        <authorList>
            <person name="Sun Q."/>
            <person name="Evtushenko L."/>
        </authorList>
    </citation>
    <scope>NUCLEOTIDE SEQUENCE</scope>
    <source>
        <strain evidence="2">VKM B-1499</strain>
    </source>
</reference>
<reference evidence="2" key="1">
    <citation type="journal article" date="2014" name="Int. J. Syst. Evol. Microbiol.">
        <title>Complete genome of a new Firmicutes species belonging to the dominant human colonic microbiota ('Ruminococcus bicirculans') reveals two chromosomes and a selective capacity to utilize plant glucans.</title>
        <authorList>
            <consortium name="NISC Comparative Sequencing Program"/>
            <person name="Wegmann U."/>
            <person name="Louis P."/>
            <person name="Goesmann A."/>
            <person name="Henrissat B."/>
            <person name="Duncan S.H."/>
            <person name="Flint H.J."/>
        </authorList>
    </citation>
    <scope>NUCLEOTIDE SEQUENCE</scope>
    <source>
        <strain evidence="2">VKM B-1499</strain>
    </source>
</reference>
<feature type="signal peptide" evidence="1">
    <location>
        <begin position="1"/>
        <end position="18"/>
    </location>
</feature>
<name>A0ABQ5T5L8_9CAUL</name>
<feature type="chain" id="PRO_5045198809" evidence="1">
    <location>
        <begin position="19"/>
        <end position="164"/>
    </location>
</feature>
<evidence type="ECO:0000313" key="3">
    <source>
        <dbReference type="Proteomes" id="UP001143509"/>
    </source>
</evidence>
<sequence length="164" mass="16679">MFKVLIPAAASIALVAFAASTQSVDSVAAEAMPVASPVQAPAMGWHLSHEGAMAKLAYGVENSDQLALMVTCSPGDSTAVVYGDVQPETPRLIAASDGPAPIDPISGGDATETRLPLRDASLTGLASQGVLNVQGDAGSFALRASADERRMISGFLTYCGSSRA</sequence>
<comment type="caution">
    <text evidence="2">The sequence shown here is derived from an EMBL/GenBank/DDBJ whole genome shotgun (WGS) entry which is preliminary data.</text>
</comment>
<dbReference type="EMBL" id="BSFD01000001">
    <property type="protein sequence ID" value="GLK47081.1"/>
    <property type="molecule type" value="Genomic_DNA"/>
</dbReference>
<organism evidence="2 3">
    <name type="scientific">Brevundimonas intermedia</name>
    <dbReference type="NCBI Taxonomy" id="74315"/>
    <lineage>
        <taxon>Bacteria</taxon>
        <taxon>Pseudomonadati</taxon>
        <taxon>Pseudomonadota</taxon>
        <taxon>Alphaproteobacteria</taxon>
        <taxon>Caulobacterales</taxon>
        <taxon>Caulobacteraceae</taxon>
        <taxon>Brevundimonas</taxon>
    </lineage>
</organism>
<protein>
    <submittedName>
        <fullName evidence="2">Uncharacterized protein</fullName>
    </submittedName>
</protein>
<keyword evidence="1" id="KW-0732">Signal</keyword>
<evidence type="ECO:0000256" key="1">
    <source>
        <dbReference type="SAM" id="SignalP"/>
    </source>
</evidence>
<gene>
    <name evidence="2" type="ORF">GCM10017620_00540</name>
</gene>
<keyword evidence="3" id="KW-1185">Reference proteome</keyword>
<dbReference type="Proteomes" id="UP001143509">
    <property type="component" value="Unassembled WGS sequence"/>
</dbReference>
<evidence type="ECO:0000313" key="2">
    <source>
        <dbReference type="EMBL" id="GLK47081.1"/>
    </source>
</evidence>